<evidence type="ECO:0008006" key="2">
    <source>
        <dbReference type="Google" id="ProtNLM"/>
    </source>
</evidence>
<keyword evidence="1" id="KW-0614">Plasmid</keyword>
<accession>A0A0G8LQX9</accession>
<reference evidence="1" key="1">
    <citation type="submission" date="2020-07" db="EMBL/GenBank/DDBJ databases">
        <authorList>
            <person name="Pothier F. J."/>
        </authorList>
    </citation>
    <scope>NUCLEOTIDE SEQUENCE [LARGE SCALE GENOMIC DNA]</scope>
    <source>
        <plasmid evidence="1">CFBP8129_p211</plasmid>
    </source>
</reference>
<dbReference type="GeneID" id="46984405"/>
<gene>
    <name evidence="1" type="ORF">CFBP8129_45280</name>
</gene>
<organism evidence="1">
    <name type="scientific">Xanthomonas hortorum pv. gardneri</name>
    <dbReference type="NCBI Taxonomy" id="2754056"/>
    <lineage>
        <taxon>Bacteria</taxon>
        <taxon>Pseudomonadati</taxon>
        <taxon>Pseudomonadota</taxon>
        <taxon>Gammaproteobacteria</taxon>
        <taxon>Lysobacterales</taxon>
        <taxon>Lysobacteraceae</taxon>
        <taxon>Xanthomonas</taxon>
    </lineage>
</organism>
<dbReference type="EMBL" id="LR828254">
    <property type="protein sequence ID" value="CAD0362272.1"/>
    <property type="molecule type" value="Genomic_DNA"/>
</dbReference>
<protein>
    <recommendedName>
        <fullName evidence="2">Polymerase nucleotidyl transferase domain-containing protein</fullName>
    </recommendedName>
</protein>
<geneLocation type="plasmid" evidence="1">
    <name>CFBP8129_p211</name>
</geneLocation>
<dbReference type="AlphaFoldDB" id="A0A0G8LQX9"/>
<dbReference type="OrthoDB" id="9809323at2"/>
<proteinExistence type="predicted"/>
<name>A0A0G8LQX9_9XANT</name>
<sequence length="89" mass="9602">MSLEVTSHRSAIRRLVASHGATNPRLVGAGSPNVDASILVDLKPGTSDADMTRLHAELEELLRGRIDLLTPRDVPARQRATLLQGVQVI</sequence>
<evidence type="ECO:0000313" key="1">
    <source>
        <dbReference type="EMBL" id="CAD0362272.1"/>
    </source>
</evidence>
<dbReference type="EMBL" id="LR828254">
    <property type="protein sequence ID" value="CAD0362267.1"/>
    <property type="molecule type" value="Genomic_DNA"/>
</dbReference>
<dbReference type="RefSeq" id="WP_005989551.1">
    <property type="nucleotide sequence ID" value="NZ_CP018729.1"/>
</dbReference>